<dbReference type="UCSC" id="uc062dse.1">
    <property type="organism name" value="human"/>
</dbReference>
<keyword evidence="2" id="KW-1185">Reference proteome</keyword>
<organism evidence="1 2">
    <name type="scientific">Homo sapiens</name>
    <name type="common">Human</name>
    <dbReference type="NCBI Taxonomy" id="9606"/>
    <lineage>
        <taxon>Eukaryota</taxon>
        <taxon>Metazoa</taxon>
        <taxon>Chordata</taxon>
        <taxon>Craniata</taxon>
        <taxon>Vertebrata</taxon>
        <taxon>Euteleostomi</taxon>
        <taxon>Mammalia</taxon>
        <taxon>Eutheria</taxon>
        <taxon>Euarchontoglires</taxon>
        <taxon>Primates</taxon>
        <taxon>Haplorrhini</taxon>
        <taxon>Catarrhini</taxon>
        <taxon>Hominidae</taxon>
        <taxon>Homo</taxon>
    </lineage>
</organism>
<dbReference type="VEuPathDB" id="HostDB:ENSG00000128284"/>
<dbReference type="Ensembl" id="ENST00000531195.2">
    <property type="protein sequence ID" value="ENSP00000434449.2"/>
    <property type="gene ID" value="ENSG00000128284.21"/>
</dbReference>
<dbReference type="Proteomes" id="UP000005640">
    <property type="component" value="Chromosome 22"/>
</dbReference>
<dbReference type="OrthoDB" id="6363454at2759"/>
<dbReference type="AlphaFoldDB" id="H0YDW3"/>
<gene>
    <name evidence="1" type="primary">APOL3</name>
</gene>
<dbReference type="Bgee" id="ENSG00000128284">
    <property type="expression patterns" value="Expressed in granulocyte and 188 other cell types or tissues"/>
</dbReference>
<dbReference type="GeneTree" id="ENSGT01030000234599"/>
<reference evidence="1" key="5">
    <citation type="submission" date="2025-09" db="UniProtKB">
        <authorList>
            <consortium name="Ensembl"/>
        </authorList>
    </citation>
    <scope>IDENTIFICATION</scope>
</reference>
<dbReference type="OpenTargets" id="ENSG00000128284"/>
<dbReference type="HGNC" id="HGNC:14868">
    <property type="gene designation" value="APOL3"/>
</dbReference>
<evidence type="ECO:0000313" key="2">
    <source>
        <dbReference type="Proteomes" id="UP000005640"/>
    </source>
</evidence>
<dbReference type="Ensembl" id="ENST00000531195.2">
    <property type="protein sequence ID" value="ENSP00000434449.2"/>
    <property type="gene ID" value="ENSG00000128284.22"/>
</dbReference>
<proteinExistence type="predicted"/>
<reference evidence="1 2" key="1">
    <citation type="journal article" date="2001" name="Nature">
        <title>Initial sequencing and analysis of the human genome.</title>
        <authorList>
            <consortium name="International Human Genome Sequencing Consortium"/>
            <person name="Lander E.S."/>
            <person name="Linton L.M."/>
            <person name="Birren B."/>
            <person name="Nusbaum C."/>
            <person name="Zody M.C."/>
            <person name="Baldwin J."/>
            <person name="Devon K."/>
            <person name="Dewar K."/>
            <person name="Doyle M."/>
            <person name="FitzHugh W."/>
            <person name="Funke R."/>
            <person name="Gage D."/>
            <person name="Harris K."/>
            <person name="Heaford A."/>
            <person name="Howland J."/>
            <person name="Kann L."/>
            <person name="Lehoczky J."/>
            <person name="LeVine R."/>
            <person name="McEwan P."/>
            <person name="McKernan K."/>
            <person name="Meldrim J."/>
            <person name="Mesirov J.P."/>
            <person name="Miranda C."/>
            <person name="Morris W."/>
            <person name="Naylor J."/>
            <person name="Raymond C."/>
            <person name="Rosetti M."/>
            <person name="Santos R."/>
            <person name="Sheridan A."/>
            <person name="Sougnez C."/>
            <person name="Stange-Thomann N."/>
            <person name="Stojanovic N."/>
            <person name="Subramanian A."/>
            <person name="Wyman D."/>
            <person name="Rogers J."/>
            <person name="Sulston J."/>
            <person name="Ainscough R."/>
            <person name="Beck S."/>
            <person name="Bentley D."/>
            <person name="Burton J."/>
            <person name="Clee C."/>
            <person name="Carter N."/>
            <person name="Coulson A."/>
            <person name="Deadman R."/>
            <person name="Deloukas P."/>
            <person name="Dunham A."/>
            <person name="Dunham I."/>
            <person name="Durbin R."/>
            <person name="French L."/>
            <person name="Grafham D."/>
            <person name="Gregory S."/>
            <person name="Hubbard T."/>
            <person name="Humphray S."/>
            <person name="Hunt A."/>
            <person name="Jones M."/>
            <person name="Lloyd C."/>
            <person name="McMurray A."/>
            <person name="Matthews L."/>
            <person name="Mercer S."/>
            <person name="Milne S."/>
            <person name="Mullikin J.C."/>
            <person name="Mungall A."/>
            <person name="Plumb R."/>
            <person name="Ross M."/>
            <person name="Shownkeen R."/>
            <person name="Sims S."/>
            <person name="Waterston R.H."/>
            <person name="Wilson R.K."/>
            <person name="Hillier L.W."/>
            <person name="McPherson J.D."/>
            <person name="Marra M.A."/>
            <person name="Mardis E.R."/>
            <person name="Fulton L.A."/>
            <person name="Chinwalla A.T."/>
            <person name="Pepin K.H."/>
            <person name="Gish W.R."/>
            <person name="Chissoe S.L."/>
            <person name="Wendl M.C."/>
            <person name="Delehaunty K.D."/>
            <person name="Miner T.L."/>
            <person name="Delehaunty A."/>
            <person name="Kramer J.B."/>
            <person name="Cook L.L."/>
            <person name="Fulton R.S."/>
            <person name="Johnson D.L."/>
            <person name="Minx P.J."/>
            <person name="Clifton S.W."/>
            <person name="Hawkins T."/>
            <person name="Branscomb E."/>
            <person name="Predki P."/>
            <person name="Richardson P."/>
            <person name="Wenning S."/>
            <person name="Slezak T."/>
            <person name="Doggett N."/>
            <person name="Cheng J.F."/>
            <person name="Olsen A."/>
            <person name="Lucas S."/>
            <person name="Elkin C."/>
            <person name="Uberbacher E."/>
            <person name="Frazier M."/>
            <person name="Gibbs R.A."/>
            <person name="Muzny D.M."/>
            <person name="Scherer S.E."/>
            <person name="Bouck J.B."/>
            <person name="Sodergren E.J."/>
            <person name="Worley K.C."/>
            <person name="Rives C.M."/>
            <person name="Gorrell J.H."/>
            <person name="Metzker M.L."/>
            <person name="Naylor S.L."/>
            <person name="Kucherlapati R.S."/>
            <person name="Nelson D.L."/>
            <person name="Weinstock G.M."/>
            <person name="Sakaki Y."/>
            <person name="Fujiyama A."/>
            <person name="Hattori M."/>
            <person name="Yada T."/>
            <person name="Toyoda A."/>
            <person name="Itoh T."/>
            <person name="Kawagoe C."/>
            <person name="Watanabe H."/>
            <person name="Totoki Y."/>
            <person name="Taylor T."/>
            <person name="Weissenbach J."/>
            <person name="Heilig R."/>
            <person name="Saurin W."/>
            <person name="Artiguenave F."/>
            <person name="Brottier P."/>
            <person name="Bruls T."/>
            <person name="Pelletier E."/>
            <person name="Robert C."/>
            <person name="Wincker P."/>
            <person name="Smith D.R."/>
            <person name="Doucette-Stamm L."/>
            <person name="Rubenfield M."/>
            <person name="Weinstock K."/>
            <person name="Lee H.M."/>
            <person name="Dubois J."/>
            <person name="Rosenthal A."/>
            <person name="Platzer M."/>
            <person name="Nyakatura G."/>
            <person name="Taudien S."/>
            <person name="Rump A."/>
            <person name="Yang H."/>
            <person name="Yu J."/>
            <person name="Wang J."/>
            <person name="Huang G."/>
            <person name="Gu J."/>
            <person name="Hood L."/>
            <person name="Rowen L."/>
            <person name="Madan A."/>
            <person name="Qin S."/>
            <person name="Davis R.W."/>
            <person name="Federspiel N.A."/>
            <person name="Abola A.P."/>
            <person name="Proctor M.J."/>
            <person name="Myers R.M."/>
            <person name="Schmutz J."/>
            <person name="Dickson M."/>
            <person name="Grimwood J."/>
            <person name="Cox D.R."/>
            <person name="Olson M.V."/>
            <person name="Kaul R."/>
            <person name="Raymond C."/>
            <person name="Shimizu N."/>
            <person name="Kawasaki K."/>
            <person name="Minoshima S."/>
            <person name="Evans G.A."/>
            <person name="Athanasiou M."/>
            <person name="Schultz R."/>
            <person name="Roe B.A."/>
            <person name="Chen F."/>
            <person name="Pan H."/>
            <person name="Ramser J."/>
            <person name="Lehrach H."/>
            <person name="Reinhardt R."/>
            <person name="McCombie W.R."/>
            <person name="de la Bastide M."/>
            <person name="Dedhia N."/>
            <person name="Blocker H."/>
            <person name="Hornischer K."/>
            <person name="Nordsiek G."/>
            <person name="Agarwala R."/>
            <person name="Aravind L."/>
            <person name="Bailey J.A."/>
            <person name="Bateman A."/>
            <person name="Batzoglou S."/>
            <person name="Birney E."/>
            <person name="Bork P."/>
            <person name="Brown D.G."/>
            <person name="Burge C.B."/>
            <person name="Cerutti L."/>
            <person name="Chen H.C."/>
            <person name="Church D."/>
            <person name="Clamp M."/>
            <person name="Copley R.R."/>
            <person name="Doerks T."/>
            <person name="Eddy S.R."/>
            <person name="Eichler E.E."/>
            <person name="Furey T.S."/>
            <person name="Galagan J."/>
            <person name="Gilbert J.G."/>
            <person name="Harmon C."/>
            <person name="Hayashizaki Y."/>
            <person name="Haussler D."/>
            <person name="Hermjakob H."/>
            <person name="Hokamp K."/>
            <person name="Jang W."/>
            <person name="Johnson L.S."/>
            <person name="Jones T.A."/>
            <person name="Kasif S."/>
            <person name="Kaspryzk A."/>
            <person name="Kennedy S."/>
            <person name="Kent W.J."/>
            <person name="Kitts P."/>
            <person name="Koonin E.V."/>
            <person name="Korf I."/>
            <person name="Kulp D."/>
            <person name="Lancet D."/>
            <person name="Lowe T.M."/>
            <person name="McLysaght A."/>
            <person name="Mikkelsen T."/>
            <person name="Moran J.V."/>
            <person name="Mulder N."/>
            <person name="Pollara V.J."/>
            <person name="Ponting C.P."/>
            <person name="Schuler G."/>
            <person name="Schultz J."/>
            <person name="Slater G."/>
            <person name="Smit A.F."/>
            <person name="Stupka E."/>
            <person name="Szustakowski J."/>
            <person name="Thierry-Mieg D."/>
            <person name="Thierry-Mieg J."/>
            <person name="Wagner L."/>
            <person name="Wallis J."/>
            <person name="Wheeler R."/>
            <person name="Williams A."/>
            <person name="Wolf Y.I."/>
            <person name="Wolfe K.H."/>
            <person name="Yang S.P."/>
            <person name="Yeh R.F."/>
            <person name="Collins F."/>
            <person name="Guyer M.S."/>
            <person name="Peterson J."/>
            <person name="Felsenfeld A."/>
            <person name="Wetterstrand K.A."/>
            <person name="Patrinos A."/>
            <person name="Morgan M.J."/>
            <person name="de Jong P."/>
            <person name="Catanese J.J."/>
            <person name="Osoegawa K."/>
            <person name="Shizuya H."/>
            <person name="Choi S."/>
            <person name="Chen Y.J."/>
        </authorList>
    </citation>
    <scope>NUCLEOTIDE SEQUENCE [LARGE SCALE GENOMIC DNA]</scope>
</reference>
<dbReference type="EMBL" id="Z95114">
    <property type="status" value="NOT_ANNOTATED_CDS"/>
    <property type="molecule type" value="Genomic_DNA"/>
</dbReference>
<protein>
    <submittedName>
        <fullName evidence="1">Apolipoprotein L3</fullName>
    </submittedName>
</protein>
<accession>H0YDW3</accession>
<dbReference type="ExpressionAtlas" id="H0YDW3">
    <property type="expression patterns" value="baseline and differential"/>
</dbReference>
<reference evidence="1 2" key="3">
    <citation type="journal article" date="2008" name="Genome Biol.">
        <title>Finishing the finished human chromosome 22 sequence.</title>
        <authorList>
            <person name="Cole C.G."/>
            <person name="McCann O.T."/>
            <person name="Collins J.E."/>
            <person name="Oliver K."/>
            <person name="Willey D."/>
            <person name="Gribble S.M."/>
            <person name="Yang F."/>
            <person name="McLaren K."/>
            <person name="Rogers J."/>
            <person name="Ning Z."/>
            <person name="Beare D.M."/>
            <person name="Dunham I."/>
        </authorList>
    </citation>
    <scope>NUCLEOTIDE SEQUENCE [LARGE SCALE GENOMIC DNA]</scope>
</reference>
<reference evidence="1" key="4">
    <citation type="submission" date="2025-08" db="UniProtKB">
        <authorList>
            <consortium name="Ensembl"/>
        </authorList>
    </citation>
    <scope>IDENTIFICATION</scope>
</reference>
<evidence type="ECO:0000313" key="1">
    <source>
        <dbReference type="Ensembl" id="ENSP00000434449.2"/>
    </source>
</evidence>
<dbReference type="HOGENOM" id="CLU_3111661_0_0_1"/>
<name>H0YDW3_HUMAN</name>
<reference evidence="1 2" key="2">
    <citation type="journal article" date="2004" name="Nature">
        <title>Finishing the euchromatic sequence of the human genome.</title>
        <authorList>
            <consortium name="International Human Genome Sequencing Consortium"/>
        </authorList>
    </citation>
    <scope>NUCLEOTIDE SEQUENCE [LARGE SCALE GENOMIC DNA]</scope>
</reference>
<dbReference type="ChiTaRS" id="APOL3">
    <property type="organism name" value="human"/>
</dbReference>
<sequence length="45" mass="5160">MDSDFEDTGVKRLTIGTWQKEAITGIFPVHGEKAWWKAHFLVILS</sequence>